<dbReference type="EMBL" id="KV584211">
    <property type="protein sequence ID" value="OPL33202.1"/>
    <property type="molecule type" value="Genomic_DNA"/>
</dbReference>
<name>A0A3L5TTI9_MYTGA</name>
<reference evidence="2 3" key="1">
    <citation type="journal article" date="2016" name="PLoS ONE">
        <title>A First Insight into the Genome of the Filter-Feeder Mussel Mytilus galloprovincialis.</title>
        <authorList>
            <person name="Murgarella M."/>
            <person name="Puiu D."/>
            <person name="Novoa B."/>
            <person name="Figueras A."/>
            <person name="Posada D."/>
            <person name="Canchaya C."/>
        </authorList>
    </citation>
    <scope>NUCLEOTIDE SEQUENCE [LARGE SCALE GENOMIC DNA]</scope>
    <source>
        <tissue evidence="2">Muscle</tissue>
    </source>
</reference>
<dbReference type="Proteomes" id="UP000266721">
    <property type="component" value="Unassembled WGS sequence"/>
</dbReference>
<dbReference type="AlphaFoldDB" id="A0A3L5TTI9"/>
<evidence type="ECO:0000313" key="3">
    <source>
        <dbReference type="Proteomes" id="UP000266721"/>
    </source>
</evidence>
<evidence type="ECO:0000256" key="1">
    <source>
        <dbReference type="SAM" id="MobiDB-lite"/>
    </source>
</evidence>
<gene>
    <name evidence="2" type="ORF">AM593_05459</name>
</gene>
<keyword evidence="3" id="KW-1185">Reference proteome</keyword>
<proteinExistence type="predicted"/>
<comment type="caution">
    <text evidence="2">The sequence shown here is derived from an EMBL/GenBank/DDBJ whole genome shotgun (WGS) entry which is preliminary data.</text>
</comment>
<accession>A0A3L5TTI9</accession>
<organism evidence="2 3">
    <name type="scientific">Mytilus galloprovincialis</name>
    <name type="common">Mediterranean mussel</name>
    <dbReference type="NCBI Taxonomy" id="29158"/>
    <lineage>
        <taxon>Eukaryota</taxon>
        <taxon>Metazoa</taxon>
        <taxon>Spiralia</taxon>
        <taxon>Lophotrochozoa</taxon>
        <taxon>Mollusca</taxon>
        <taxon>Bivalvia</taxon>
        <taxon>Autobranchia</taxon>
        <taxon>Pteriomorphia</taxon>
        <taxon>Mytilida</taxon>
        <taxon>Mytiloidea</taxon>
        <taxon>Mytilidae</taxon>
        <taxon>Mytilinae</taxon>
        <taxon>Mytilus</taxon>
    </lineage>
</organism>
<feature type="non-terminal residue" evidence="2">
    <location>
        <position position="1"/>
    </location>
</feature>
<protein>
    <submittedName>
        <fullName evidence="2">Uncharacterized protein</fullName>
    </submittedName>
</protein>
<feature type="non-terminal residue" evidence="2">
    <location>
        <position position="69"/>
    </location>
</feature>
<sequence length="69" mass="8210">MATEMLKHFNRLHMGLCKGADGNEYKYDNAEYTNGKFTMTNVQYRRLRRSKHNKENSVRGDNSHRRKCT</sequence>
<feature type="compositionally biased region" description="Basic and acidic residues" evidence="1">
    <location>
        <begin position="53"/>
        <end position="63"/>
    </location>
</feature>
<evidence type="ECO:0000313" key="2">
    <source>
        <dbReference type="EMBL" id="OPL33202.1"/>
    </source>
</evidence>
<feature type="region of interest" description="Disordered" evidence="1">
    <location>
        <begin position="45"/>
        <end position="69"/>
    </location>
</feature>